<dbReference type="OMA" id="GFSECIV"/>
<dbReference type="AlphaFoldDB" id="A0A1X2HCB1"/>
<dbReference type="Pfam" id="PF00026">
    <property type="entry name" value="Asp"/>
    <property type="match status" value="1"/>
</dbReference>
<dbReference type="InParanoid" id="A0A1X2HCB1"/>
<accession>A0A1X2HCB1</accession>
<dbReference type="Gene3D" id="2.40.70.10">
    <property type="entry name" value="Acid Proteases"/>
    <property type="match status" value="2"/>
</dbReference>
<feature type="chain" id="PRO_5012755687" evidence="12">
    <location>
        <begin position="21"/>
        <end position="388"/>
    </location>
</feature>
<keyword evidence="2 10" id="KW-0645">Protease</keyword>
<keyword evidence="3 12" id="KW-0732">Signal</keyword>
<comment type="caution">
    <text evidence="14">The sequence shown here is derived from an EMBL/GenBank/DDBJ whole genome shotgun (WGS) entry which is preliminary data.</text>
</comment>
<dbReference type="STRING" id="13706.A0A1X2HCB1"/>
<keyword evidence="6" id="KW-0865">Zymogen</keyword>
<organism evidence="14 15">
    <name type="scientific">Syncephalastrum racemosum</name>
    <name type="common">Filamentous fungus</name>
    <dbReference type="NCBI Taxonomy" id="13706"/>
    <lineage>
        <taxon>Eukaryota</taxon>
        <taxon>Fungi</taxon>
        <taxon>Fungi incertae sedis</taxon>
        <taxon>Mucoromycota</taxon>
        <taxon>Mucoromycotina</taxon>
        <taxon>Mucoromycetes</taxon>
        <taxon>Mucorales</taxon>
        <taxon>Syncephalastraceae</taxon>
        <taxon>Syncephalastrum</taxon>
    </lineage>
</organism>
<evidence type="ECO:0000313" key="15">
    <source>
        <dbReference type="Proteomes" id="UP000242180"/>
    </source>
</evidence>
<evidence type="ECO:0000259" key="13">
    <source>
        <dbReference type="PROSITE" id="PS51767"/>
    </source>
</evidence>
<gene>
    <name evidence="14" type="ORF">BCR43DRAFT_458060</name>
</gene>
<evidence type="ECO:0000256" key="10">
    <source>
        <dbReference type="RuleBase" id="RU000454"/>
    </source>
</evidence>
<sequence>MSPIFFISCFLAFLLQHVLAAPFSSRKPVKLTLHKHNSASIQNLQKRRMLPGAPSPEEETPPLAIGKEVQVGYQHGSGYYGPITVGGRTFNMVFDTGSADVWLVSGSDECQPQDICQDHSRYMPNNAQDEGAVHIQYGTGSIHGQKRYDTLEVAGIQVENQAIAETTQLSSDFRDTPFDGIFGLGFRDLSQGHTTPPLYSMLEQNLIKRGMFAIATEGIAKAEIDFGGVDPARYSGEIRYTSVIDPVYWMVQFQATAVPGLSSVVGPRRAIIDSGTTLLVTTLRDAHAIHQTIPGAIEDDDGTWLVPCQWAETGHPLQFTVAEGTLLTLRARDYVLLPEAHGSAMCLSGIAGQAFASSDTWILGDVFLRGFYTVFDLDNMRVGFAVPT</sequence>
<dbReference type="SUPFAM" id="SSF50630">
    <property type="entry name" value="Acid proteases"/>
    <property type="match status" value="1"/>
</dbReference>
<dbReference type="PROSITE" id="PS51767">
    <property type="entry name" value="PEPTIDASE_A1"/>
    <property type="match status" value="1"/>
</dbReference>
<name>A0A1X2HCB1_SYNRA</name>
<dbReference type="CDD" id="cd05471">
    <property type="entry name" value="pepsin_like"/>
    <property type="match status" value="1"/>
</dbReference>
<evidence type="ECO:0000256" key="7">
    <source>
        <dbReference type="ARBA" id="ARBA00023157"/>
    </source>
</evidence>
<feature type="active site" evidence="8">
    <location>
        <position position="95"/>
    </location>
</feature>
<dbReference type="InterPro" id="IPR033121">
    <property type="entry name" value="PEPTIDASE_A1"/>
</dbReference>
<evidence type="ECO:0000313" key="14">
    <source>
        <dbReference type="EMBL" id="ORY96429.1"/>
    </source>
</evidence>
<dbReference type="FunCoup" id="A0A1X2HCB1">
    <property type="interactions" value="53"/>
</dbReference>
<dbReference type="Proteomes" id="UP000242180">
    <property type="component" value="Unassembled WGS sequence"/>
</dbReference>
<dbReference type="GO" id="GO:0006508">
    <property type="term" value="P:proteolysis"/>
    <property type="evidence" value="ECO:0007669"/>
    <property type="project" value="UniProtKB-KW"/>
</dbReference>
<dbReference type="OrthoDB" id="15189at2759"/>
<comment type="similarity">
    <text evidence="1 10">Belongs to the peptidase A1 family.</text>
</comment>
<evidence type="ECO:0000256" key="8">
    <source>
        <dbReference type="PIRSR" id="PIRSR601461-1"/>
    </source>
</evidence>
<evidence type="ECO:0000256" key="5">
    <source>
        <dbReference type="ARBA" id="ARBA00022801"/>
    </source>
</evidence>
<proteinExistence type="inferred from homology"/>
<dbReference type="GO" id="GO:0004190">
    <property type="term" value="F:aspartic-type endopeptidase activity"/>
    <property type="evidence" value="ECO:0007669"/>
    <property type="project" value="UniProtKB-KW"/>
</dbReference>
<feature type="signal peptide" evidence="12">
    <location>
        <begin position="1"/>
        <end position="20"/>
    </location>
</feature>
<dbReference type="InterPro" id="IPR034164">
    <property type="entry name" value="Pepsin-like_dom"/>
</dbReference>
<dbReference type="PROSITE" id="PS00141">
    <property type="entry name" value="ASP_PROTEASE"/>
    <property type="match status" value="1"/>
</dbReference>
<keyword evidence="7 9" id="KW-1015">Disulfide bond</keyword>
<dbReference type="PANTHER" id="PTHR47966:SF51">
    <property type="entry name" value="BETA-SITE APP-CLEAVING ENZYME, ISOFORM A-RELATED"/>
    <property type="match status" value="1"/>
</dbReference>
<reference evidence="14 15" key="1">
    <citation type="submission" date="2016-07" db="EMBL/GenBank/DDBJ databases">
        <title>Pervasive Adenine N6-methylation of Active Genes in Fungi.</title>
        <authorList>
            <consortium name="DOE Joint Genome Institute"/>
            <person name="Mondo S.J."/>
            <person name="Dannebaum R.O."/>
            <person name="Kuo R.C."/>
            <person name="Labutti K."/>
            <person name="Haridas S."/>
            <person name="Kuo A."/>
            <person name="Salamov A."/>
            <person name="Ahrendt S.R."/>
            <person name="Lipzen A."/>
            <person name="Sullivan W."/>
            <person name="Andreopoulos W.B."/>
            <person name="Clum A."/>
            <person name="Lindquist E."/>
            <person name="Daum C."/>
            <person name="Ramamoorthy G.K."/>
            <person name="Gryganskyi A."/>
            <person name="Culley D."/>
            <person name="Magnuson J.K."/>
            <person name="James T.Y."/>
            <person name="O'Malley M.A."/>
            <person name="Stajich J.E."/>
            <person name="Spatafora J.W."/>
            <person name="Visel A."/>
            <person name="Grigoriev I.V."/>
        </authorList>
    </citation>
    <scope>NUCLEOTIDE SEQUENCE [LARGE SCALE GENOMIC DNA]</scope>
    <source>
        <strain evidence="14 15">NRRL 2496</strain>
    </source>
</reference>
<keyword evidence="15" id="KW-1185">Reference proteome</keyword>
<protein>
    <submittedName>
        <fullName evidence="14">Aspartic peptidase domain-containing protein</fullName>
    </submittedName>
</protein>
<feature type="region of interest" description="Disordered" evidence="11">
    <location>
        <begin position="44"/>
        <end position="63"/>
    </location>
</feature>
<keyword evidence="5 10" id="KW-0378">Hydrolase</keyword>
<evidence type="ECO:0000256" key="12">
    <source>
        <dbReference type="SAM" id="SignalP"/>
    </source>
</evidence>
<dbReference type="InterPro" id="IPR001969">
    <property type="entry name" value="Aspartic_peptidase_AS"/>
</dbReference>
<evidence type="ECO:0000256" key="9">
    <source>
        <dbReference type="PIRSR" id="PIRSR601461-2"/>
    </source>
</evidence>
<evidence type="ECO:0000256" key="3">
    <source>
        <dbReference type="ARBA" id="ARBA00022729"/>
    </source>
</evidence>
<dbReference type="EMBL" id="MCGN01000005">
    <property type="protein sequence ID" value="ORY96429.1"/>
    <property type="molecule type" value="Genomic_DNA"/>
</dbReference>
<dbReference type="InterPro" id="IPR021109">
    <property type="entry name" value="Peptidase_aspartic_dom_sf"/>
</dbReference>
<dbReference type="PANTHER" id="PTHR47966">
    <property type="entry name" value="BETA-SITE APP-CLEAVING ENZYME, ISOFORM A-RELATED"/>
    <property type="match status" value="1"/>
</dbReference>
<evidence type="ECO:0000256" key="11">
    <source>
        <dbReference type="SAM" id="MobiDB-lite"/>
    </source>
</evidence>
<keyword evidence="4 10" id="KW-0064">Aspartyl protease</keyword>
<feature type="active site" evidence="8">
    <location>
        <position position="273"/>
    </location>
</feature>
<evidence type="ECO:0000256" key="6">
    <source>
        <dbReference type="ARBA" id="ARBA00023145"/>
    </source>
</evidence>
<evidence type="ECO:0000256" key="1">
    <source>
        <dbReference type="ARBA" id="ARBA00007447"/>
    </source>
</evidence>
<feature type="disulfide bond" evidence="9">
    <location>
        <begin position="308"/>
        <end position="346"/>
    </location>
</feature>
<dbReference type="InterPro" id="IPR001461">
    <property type="entry name" value="Aspartic_peptidase_A1"/>
</dbReference>
<evidence type="ECO:0000256" key="4">
    <source>
        <dbReference type="ARBA" id="ARBA00022750"/>
    </source>
</evidence>
<dbReference type="FunFam" id="2.40.70.10:FF:000008">
    <property type="entry name" value="Cathepsin D"/>
    <property type="match status" value="1"/>
</dbReference>
<feature type="domain" description="Peptidase A1" evidence="13">
    <location>
        <begin position="79"/>
        <end position="385"/>
    </location>
</feature>
<dbReference type="PRINTS" id="PR00792">
    <property type="entry name" value="PEPSIN"/>
</dbReference>
<evidence type="ECO:0000256" key="2">
    <source>
        <dbReference type="ARBA" id="ARBA00022670"/>
    </source>
</evidence>